<evidence type="ECO:0000313" key="1">
    <source>
        <dbReference type="EMBL" id="KXJ94717.1"/>
    </source>
</evidence>
<dbReference type="EMBL" id="KQ964247">
    <property type="protein sequence ID" value="KXJ94717.1"/>
    <property type="molecule type" value="Genomic_DNA"/>
</dbReference>
<dbReference type="InParanoid" id="A0A136JC71"/>
<protein>
    <submittedName>
        <fullName evidence="1">Uncharacterized protein</fullName>
    </submittedName>
</protein>
<gene>
    <name evidence="1" type="ORF">Micbo1qcDRAFT_45951</name>
</gene>
<reference evidence="2" key="1">
    <citation type="submission" date="2016-02" db="EMBL/GenBank/DDBJ databases">
        <title>Draft genome sequence of Microdochium bolleyi, a fungal endophyte of beachgrass.</title>
        <authorList>
            <consortium name="DOE Joint Genome Institute"/>
            <person name="David A.S."/>
            <person name="May G."/>
            <person name="Haridas S."/>
            <person name="Lim J."/>
            <person name="Wang M."/>
            <person name="Labutti K."/>
            <person name="Lipzen A."/>
            <person name="Barry K."/>
            <person name="Grigoriev I.V."/>
        </authorList>
    </citation>
    <scope>NUCLEOTIDE SEQUENCE [LARGE SCALE GENOMIC DNA]</scope>
    <source>
        <strain evidence="2">J235TASD1</strain>
    </source>
</reference>
<accession>A0A136JC71</accession>
<organism evidence="1 2">
    <name type="scientific">Microdochium bolleyi</name>
    <dbReference type="NCBI Taxonomy" id="196109"/>
    <lineage>
        <taxon>Eukaryota</taxon>
        <taxon>Fungi</taxon>
        <taxon>Dikarya</taxon>
        <taxon>Ascomycota</taxon>
        <taxon>Pezizomycotina</taxon>
        <taxon>Sordariomycetes</taxon>
        <taxon>Xylariomycetidae</taxon>
        <taxon>Xylariales</taxon>
        <taxon>Microdochiaceae</taxon>
        <taxon>Microdochium</taxon>
    </lineage>
</organism>
<keyword evidence="2" id="KW-1185">Reference proteome</keyword>
<dbReference type="Proteomes" id="UP000070501">
    <property type="component" value="Unassembled WGS sequence"/>
</dbReference>
<sequence length="157" mass="16799">MSATAKRCLKVGRWASTIAAITCLPAGGLGAAHTTSHELGPGHHTPYASTRPDVATRLYLHLTTKTAPAATRCGAGTWQNAFSCAAKSESIGTSEVKSKQAPFLPLLAWQGNHSVVSGLAQELWNVMPPACSEAWGARRLRWIWSEEPTCRKVRCGC</sequence>
<proteinExistence type="predicted"/>
<name>A0A136JC71_9PEZI</name>
<dbReference type="AlphaFoldDB" id="A0A136JC71"/>
<evidence type="ECO:0000313" key="2">
    <source>
        <dbReference type="Proteomes" id="UP000070501"/>
    </source>
</evidence>